<accession>A0A2I9CZY1</accession>
<evidence type="ECO:0000313" key="3">
    <source>
        <dbReference type="Proteomes" id="UP000236569"/>
    </source>
</evidence>
<dbReference type="RefSeq" id="WP_103131123.1">
    <property type="nucleotide sequence ID" value="NZ_BFAG01000018.1"/>
</dbReference>
<gene>
    <name evidence="2" type="ORF">DAERI_180014</name>
</gene>
<protein>
    <submittedName>
        <fullName evidence="2">Uncharacterized protein</fullName>
    </submittedName>
</protein>
<comment type="caution">
    <text evidence="2">The sequence shown here is derived from an EMBL/GenBank/DDBJ whole genome shotgun (WGS) entry which is preliminary data.</text>
</comment>
<evidence type="ECO:0000256" key="1">
    <source>
        <dbReference type="SAM" id="MobiDB-lite"/>
    </source>
</evidence>
<dbReference type="AlphaFoldDB" id="A0A2I9CZY1"/>
<organism evidence="2 3">
    <name type="scientific">Deinococcus aerius</name>
    <dbReference type="NCBI Taxonomy" id="200253"/>
    <lineage>
        <taxon>Bacteria</taxon>
        <taxon>Thermotogati</taxon>
        <taxon>Deinococcota</taxon>
        <taxon>Deinococci</taxon>
        <taxon>Deinococcales</taxon>
        <taxon>Deinococcaceae</taxon>
        <taxon>Deinococcus</taxon>
    </lineage>
</organism>
<feature type="region of interest" description="Disordered" evidence="1">
    <location>
        <begin position="78"/>
        <end position="101"/>
    </location>
</feature>
<proteinExistence type="predicted"/>
<sequence length="189" mass="19793">MPEPQRETFEDVVGGGAATTGAQKVLPAAVGQPIYLSKFVGKTRADVEKELQDPKVKRLLQAQDVRVTFKAVQGSVGPNTVDKVVDQDPPPDDDGDFTEVYPGTTITLSYLEGEPDEALAQQVLKKLDDFDAAAKDRFEQLMQAIQAIGGGTPPSSGGTQSSGTSSSGAKGQQSSTASTASQAQQTPKP</sequence>
<name>A0A2I9CZY1_9DEIO</name>
<keyword evidence="3" id="KW-1185">Reference proteome</keyword>
<dbReference type="EMBL" id="BFAG01000018">
    <property type="protein sequence ID" value="GBF07823.1"/>
    <property type="molecule type" value="Genomic_DNA"/>
</dbReference>
<evidence type="ECO:0000313" key="2">
    <source>
        <dbReference type="EMBL" id="GBF07823.1"/>
    </source>
</evidence>
<feature type="region of interest" description="Disordered" evidence="1">
    <location>
        <begin position="144"/>
        <end position="189"/>
    </location>
</feature>
<reference evidence="3" key="1">
    <citation type="submission" date="2018-01" db="EMBL/GenBank/DDBJ databases">
        <title>Draft Genome Sequence of the Radioresistant Bacterium Deinococcus aerius TR0125, Isolated from the Higher Atmosphere above Japan.</title>
        <authorList>
            <person name="Satoh K."/>
            <person name="Arai H."/>
            <person name="Sanzen T."/>
            <person name="Kawaguchi Y."/>
            <person name="Hayashi H."/>
            <person name="Yokobori S."/>
            <person name="Yamagishi A."/>
            <person name="Oono Y."/>
            <person name="Narumi I."/>
        </authorList>
    </citation>
    <scope>NUCLEOTIDE SEQUENCE [LARGE SCALE GENOMIC DNA]</scope>
    <source>
        <strain evidence="3">TR0125</strain>
    </source>
</reference>
<dbReference type="Proteomes" id="UP000236569">
    <property type="component" value="Unassembled WGS sequence"/>
</dbReference>
<feature type="compositionally biased region" description="Low complexity" evidence="1">
    <location>
        <begin position="153"/>
        <end position="189"/>
    </location>
</feature>